<reference evidence="2 3" key="1">
    <citation type="submission" date="2009-02" db="EMBL/GenBank/DDBJ databases">
        <title>Annotation of Streptomyces hygroscopicus strain ATCC 53653.</title>
        <authorList>
            <consortium name="The Broad Institute Genome Sequencing Platform"/>
            <consortium name="Broad Institute Microbial Sequencing Center"/>
            <person name="Fischbach M."/>
            <person name="Godfrey P."/>
            <person name="Ward D."/>
            <person name="Young S."/>
            <person name="Zeng Q."/>
            <person name="Koehrsen M."/>
            <person name="Alvarado L."/>
            <person name="Berlin A.M."/>
            <person name="Bochicchio J."/>
            <person name="Borenstein D."/>
            <person name="Chapman S.B."/>
            <person name="Chen Z."/>
            <person name="Engels R."/>
            <person name="Freedman E."/>
            <person name="Gellesch M."/>
            <person name="Goldberg J."/>
            <person name="Griggs A."/>
            <person name="Gujja S."/>
            <person name="Heilman E.R."/>
            <person name="Heiman D.I."/>
            <person name="Hepburn T.A."/>
            <person name="Howarth C."/>
            <person name="Jen D."/>
            <person name="Larson L."/>
            <person name="Lewis B."/>
            <person name="Mehta T."/>
            <person name="Park D."/>
            <person name="Pearson M."/>
            <person name="Richards J."/>
            <person name="Roberts A."/>
            <person name="Saif S."/>
            <person name="Shea T.D."/>
            <person name="Shenoy N."/>
            <person name="Sisk P."/>
            <person name="Stolte C."/>
            <person name="Sykes S.N."/>
            <person name="Thomson T."/>
            <person name="Walk T."/>
            <person name="White J."/>
            <person name="Yandava C."/>
            <person name="Straight P."/>
            <person name="Clardy J."/>
            <person name="Hung D."/>
            <person name="Kolter R."/>
            <person name="Mekalanos J."/>
            <person name="Walker S."/>
            <person name="Walsh C.T."/>
            <person name="Wieland-Brown L.C."/>
            <person name="Haas B."/>
            <person name="Nusbaum C."/>
            <person name="Birren B."/>
        </authorList>
    </citation>
    <scope>NUCLEOTIDE SEQUENCE [LARGE SCALE GENOMIC DNA]</scope>
    <source>
        <strain evidence="2 3">ATCC 53653</strain>
    </source>
</reference>
<name>D9WCI4_9ACTN</name>
<dbReference type="AlphaFoldDB" id="D9WCI4"/>
<dbReference type="HOGENOM" id="CLU_1834056_0_0_11"/>
<dbReference type="SUPFAM" id="SSF143212">
    <property type="entry name" value="Rv2632c-like"/>
    <property type="match status" value="1"/>
</dbReference>
<evidence type="ECO:0008006" key="4">
    <source>
        <dbReference type="Google" id="ProtNLM"/>
    </source>
</evidence>
<dbReference type="Gene3D" id="3.30.160.240">
    <property type="entry name" value="Rv1738"/>
    <property type="match status" value="1"/>
</dbReference>
<protein>
    <recommendedName>
        <fullName evidence="4">DUF1876 domain-containing protein</fullName>
    </recommendedName>
</protein>
<sequence>MPVLAPGLLRGRRVVRGLLPDRRRRGDGPADQVDRTARGGASWKVTQEVIVMETIVGCDIQMEFREIGPLTEAVVRLRMHDGTEMLAQGRANRNPDDPAQPRVGEEIAAARALSNLAHRLIGKAGGDIEEVTHSKAHLVM</sequence>
<dbReference type="Pfam" id="PF08962">
    <property type="entry name" value="Rv2632c-like"/>
    <property type="match status" value="1"/>
</dbReference>
<evidence type="ECO:0000313" key="2">
    <source>
        <dbReference type="EMBL" id="EFL20931.1"/>
    </source>
</evidence>
<dbReference type="InterPro" id="IPR015057">
    <property type="entry name" value="Rv2632c-like"/>
</dbReference>
<organism evidence="2 3">
    <name type="scientific">Streptomyces himastatinicus ATCC 53653</name>
    <dbReference type="NCBI Taxonomy" id="457427"/>
    <lineage>
        <taxon>Bacteria</taxon>
        <taxon>Bacillati</taxon>
        <taxon>Actinomycetota</taxon>
        <taxon>Actinomycetes</taxon>
        <taxon>Kitasatosporales</taxon>
        <taxon>Streptomycetaceae</taxon>
        <taxon>Streptomyces</taxon>
        <taxon>Streptomyces violaceusniger group</taxon>
    </lineage>
</organism>
<dbReference type="Proteomes" id="UP000003963">
    <property type="component" value="Unassembled WGS sequence"/>
</dbReference>
<dbReference type="EMBL" id="GG657754">
    <property type="protein sequence ID" value="EFL20931.1"/>
    <property type="molecule type" value="Genomic_DNA"/>
</dbReference>
<accession>D9WCI4</accession>
<dbReference type="STRING" id="457427.SSOG_00643"/>
<evidence type="ECO:0000256" key="1">
    <source>
        <dbReference type="SAM" id="MobiDB-lite"/>
    </source>
</evidence>
<feature type="compositionally biased region" description="Basic and acidic residues" evidence="1">
    <location>
        <begin position="20"/>
        <end position="37"/>
    </location>
</feature>
<dbReference type="InterPro" id="IPR038070">
    <property type="entry name" value="Rv2632c-like_sf"/>
</dbReference>
<keyword evidence="3" id="KW-1185">Reference proteome</keyword>
<feature type="region of interest" description="Disordered" evidence="1">
    <location>
        <begin position="20"/>
        <end position="39"/>
    </location>
</feature>
<gene>
    <name evidence="2" type="ORF">SSOG_00643</name>
</gene>
<proteinExistence type="predicted"/>
<evidence type="ECO:0000313" key="3">
    <source>
        <dbReference type="Proteomes" id="UP000003963"/>
    </source>
</evidence>